<dbReference type="Proteomes" id="UP000237966">
    <property type="component" value="Unassembled WGS sequence"/>
</dbReference>
<name>A0A2S5Y8G0_9MICO</name>
<comment type="caution">
    <text evidence="3">The sequence shown here is derived from an EMBL/GenBank/DDBJ whole genome shotgun (WGS) entry which is preliminary data.</text>
</comment>
<keyword evidence="1" id="KW-0812">Transmembrane</keyword>
<dbReference type="RefSeq" id="WP_051210357.1">
    <property type="nucleotide sequence ID" value="NZ_CP037977.1"/>
</dbReference>
<dbReference type="OrthoDB" id="5125396at2"/>
<keyword evidence="2" id="KW-0732">Signal</keyword>
<accession>A0A2S5Y8G0</accession>
<dbReference type="EMBL" id="PSWU01000004">
    <property type="protein sequence ID" value="PPI16186.1"/>
    <property type="molecule type" value="Genomic_DNA"/>
</dbReference>
<keyword evidence="1" id="KW-1133">Transmembrane helix</keyword>
<evidence type="ECO:0000313" key="3">
    <source>
        <dbReference type="EMBL" id="PPI16186.1"/>
    </source>
</evidence>
<dbReference type="AlphaFoldDB" id="A0A2S5Y8G0"/>
<sequence length="213" mass="21885">MQTRGARLARGTVAALAATATAAASHTFADTQTPPPAILAIAAAFATLICVFLSGRCFSLSRLSISVLASQLAYHALFHIAGGATEVKVTGNGKLLSDRHNHGAATVELFSGGGSVSGPGHADHSPVMILAHLTAAVLTIAMLRHGERIFWTLGAGAARVVVRLVARASALLLPSRPGIATLGTVEPLTPHALETVLSALRHRGPPPRVLRAV</sequence>
<feature type="transmembrane region" description="Helical" evidence="1">
    <location>
        <begin position="39"/>
        <end position="58"/>
    </location>
</feature>
<organism evidence="3 4">
    <name type="scientific">Rathayibacter toxicus</name>
    <dbReference type="NCBI Taxonomy" id="145458"/>
    <lineage>
        <taxon>Bacteria</taxon>
        <taxon>Bacillati</taxon>
        <taxon>Actinomycetota</taxon>
        <taxon>Actinomycetes</taxon>
        <taxon>Micrococcales</taxon>
        <taxon>Microbacteriaceae</taxon>
        <taxon>Rathayibacter</taxon>
    </lineage>
</organism>
<gene>
    <name evidence="3" type="ORF">C5C51_01900</name>
</gene>
<evidence type="ECO:0000256" key="2">
    <source>
        <dbReference type="SAM" id="SignalP"/>
    </source>
</evidence>
<evidence type="ECO:0000313" key="4">
    <source>
        <dbReference type="Proteomes" id="UP000237966"/>
    </source>
</evidence>
<feature type="chain" id="PRO_5015491396" description="Integral membrane protein" evidence="2">
    <location>
        <begin position="30"/>
        <end position="213"/>
    </location>
</feature>
<evidence type="ECO:0008006" key="5">
    <source>
        <dbReference type="Google" id="ProtNLM"/>
    </source>
</evidence>
<proteinExistence type="predicted"/>
<reference evidence="3 4" key="1">
    <citation type="submission" date="2018-02" db="EMBL/GenBank/DDBJ databases">
        <title>Bacteriophage NCPPB3778 and a type I-E CRISPR drive the evolution of the US Biological Select Agent, Rathayibacter toxicus.</title>
        <authorList>
            <person name="Davis E.W.II."/>
            <person name="Tabima J.F."/>
            <person name="Weisberg A.J."/>
            <person name="Lopes L.D."/>
            <person name="Wiseman M.S."/>
            <person name="Wiseman M.S."/>
            <person name="Pupko T."/>
            <person name="Belcher M.S."/>
            <person name="Sechler A.J."/>
            <person name="Tancos M.A."/>
            <person name="Schroeder B.K."/>
            <person name="Murray T.D."/>
            <person name="Luster D.G."/>
            <person name="Schneider W.L."/>
            <person name="Rogers E."/>
            <person name="Andreote F.D."/>
            <person name="Grunwald N.J."/>
            <person name="Putnam M.L."/>
            <person name="Chang J.H."/>
        </authorList>
    </citation>
    <scope>NUCLEOTIDE SEQUENCE [LARGE SCALE GENOMIC DNA]</scope>
    <source>
        <strain evidence="3 4">FH99</strain>
    </source>
</reference>
<feature type="signal peptide" evidence="2">
    <location>
        <begin position="1"/>
        <end position="29"/>
    </location>
</feature>
<protein>
    <recommendedName>
        <fullName evidence="5">Integral membrane protein</fullName>
    </recommendedName>
</protein>
<keyword evidence="1" id="KW-0472">Membrane</keyword>
<evidence type="ECO:0000256" key="1">
    <source>
        <dbReference type="SAM" id="Phobius"/>
    </source>
</evidence>